<organism evidence="3 4">
    <name type="scientific">Psychrobacter saeujeotis</name>
    <dbReference type="NCBI Taxonomy" id="3143436"/>
    <lineage>
        <taxon>Bacteria</taxon>
        <taxon>Pseudomonadati</taxon>
        <taxon>Pseudomonadota</taxon>
        <taxon>Gammaproteobacteria</taxon>
        <taxon>Moraxellales</taxon>
        <taxon>Moraxellaceae</taxon>
        <taxon>Psychrobacter</taxon>
    </lineage>
</organism>
<dbReference type="PANTHER" id="PTHR34039:SF1">
    <property type="entry name" value="UPF0102 PROTEIN YRAN"/>
    <property type="match status" value="1"/>
</dbReference>
<dbReference type="NCBIfam" id="TIGR00252">
    <property type="entry name" value="YraN family protein"/>
    <property type="match status" value="1"/>
</dbReference>
<dbReference type="Pfam" id="PF02021">
    <property type="entry name" value="UPF0102"/>
    <property type="match status" value="1"/>
</dbReference>
<dbReference type="InterPro" id="IPR011856">
    <property type="entry name" value="tRNA_endonuc-like_dom_sf"/>
</dbReference>
<dbReference type="SUPFAM" id="SSF52980">
    <property type="entry name" value="Restriction endonuclease-like"/>
    <property type="match status" value="1"/>
</dbReference>
<reference evidence="3 4" key="1">
    <citation type="submission" date="2024-05" db="EMBL/GenBank/DDBJ databases">
        <authorList>
            <person name="Kim H.-Y."/>
            <person name="Kim E."/>
            <person name="Cai Y."/>
            <person name="Yang S.-M."/>
            <person name="Lee W."/>
        </authorList>
    </citation>
    <scope>NUCLEOTIDE SEQUENCE [LARGE SCALE GENOMIC DNA]</scope>
    <source>
        <strain evidence="3 4">FBL11</strain>
    </source>
</reference>
<evidence type="ECO:0000313" key="3">
    <source>
        <dbReference type="EMBL" id="MEN2752652.1"/>
    </source>
</evidence>
<accession>A0ABU9XB55</accession>
<dbReference type="PANTHER" id="PTHR34039">
    <property type="entry name" value="UPF0102 PROTEIN YRAN"/>
    <property type="match status" value="1"/>
</dbReference>
<name>A0ABU9XB55_9GAMM</name>
<gene>
    <name evidence="3" type="ORF">AAIR29_13520</name>
</gene>
<dbReference type="RefSeq" id="WP_299221833.1">
    <property type="nucleotide sequence ID" value="NZ_JBDGHN010000010.1"/>
</dbReference>
<evidence type="ECO:0000313" key="4">
    <source>
        <dbReference type="Proteomes" id="UP001461960"/>
    </source>
</evidence>
<evidence type="ECO:0000256" key="1">
    <source>
        <dbReference type="ARBA" id="ARBA00006738"/>
    </source>
</evidence>
<dbReference type="NCBIfam" id="NF011279">
    <property type="entry name" value="PRK14687.1"/>
    <property type="match status" value="1"/>
</dbReference>
<keyword evidence="4" id="KW-1185">Reference proteome</keyword>
<sequence length="166" mass="19197">MVKPTNGHRPLTLTSPKQRQGSVFEQQACQFLQQQGLILIAQNWQQPKIGELDLVMLETGRTWSTLVFIEVRQRLRSSFGDAALSVTKAKQRKIIKTAKYFLQQYPKYAQFECRFDVIAYDIERPTSSVMSHNANDKNNDKDGFIERPTLRYQPEWILGAFVATAW</sequence>
<dbReference type="InterPro" id="IPR011335">
    <property type="entry name" value="Restrct_endonuc-II-like"/>
</dbReference>
<proteinExistence type="inferred from homology"/>
<dbReference type="Gene3D" id="3.40.1350.10">
    <property type="match status" value="1"/>
</dbReference>
<dbReference type="Proteomes" id="UP001461960">
    <property type="component" value="Unassembled WGS sequence"/>
</dbReference>
<dbReference type="EMBL" id="JBDGHN010000010">
    <property type="protein sequence ID" value="MEN2752652.1"/>
    <property type="molecule type" value="Genomic_DNA"/>
</dbReference>
<comment type="similarity">
    <text evidence="1 2">Belongs to the UPF0102 family.</text>
</comment>
<evidence type="ECO:0000256" key="2">
    <source>
        <dbReference type="HAMAP-Rule" id="MF_00048"/>
    </source>
</evidence>
<protein>
    <recommendedName>
        <fullName evidence="2">UPF0102 protein AAIR29_13520</fullName>
    </recommendedName>
</protein>
<comment type="caution">
    <text evidence="3">The sequence shown here is derived from an EMBL/GenBank/DDBJ whole genome shotgun (WGS) entry which is preliminary data.</text>
</comment>
<dbReference type="HAMAP" id="MF_00048">
    <property type="entry name" value="UPF0102"/>
    <property type="match status" value="1"/>
</dbReference>
<dbReference type="NCBIfam" id="NF009150">
    <property type="entry name" value="PRK12497.1-3"/>
    <property type="match status" value="1"/>
</dbReference>
<dbReference type="InterPro" id="IPR003509">
    <property type="entry name" value="UPF0102_YraN-like"/>
</dbReference>